<dbReference type="GO" id="GO:0032580">
    <property type="term" value="C:Golgi cisterna membrane"/>
    <property type="evidence" value="ECO:0007669"/>
    <property type="project" value="UniProtKB-SubCell"/>
</dbReference>
<reference evidence="11" key="1">
    <citation type="journal article" date="2023" name="Mol. Biol. Evol.">
        <title>Third-Generation Sequencing Reveals the Adaptive Role of the Epigenome in Three Deep-Sea Polychaetes.</title>
        <authorList>
            <person name="Perez M."/>
            <person name="Aroh O."/>
            <person name="Sun Y."/>
            <person name="Lan Y."/>
            <person name="Juniper S.K."/>
            <person name="Young C.R."/>
            <person name="Angers B."/>
            <person name="Qian P.Y."/>
        </authorList>
    </citation>
    <scope>NUCLEOTIDE SEQUENCE</scope>
    <source>
        <strain evidence="11">R07B-5</strain>
    </source>
</reference>
<name>A0AAD9KAK0_RIDPI</name>
<dbReference type="EMBL" id="JAODUO010001264">
    <property type="protein sequence ID" value="KAK2167729.1"/>
    <property type="molecule type" value="Genomic_DNA"/>
</dbReference>
<dbReference type="Pfam" id="PF05679">
    <property type="entry name" value="CHGN"/>
    <property type="match status" value="1"/>
</dbReference>
<keyword evidence="3 9" id="KW-0808">Transferase</keyword>
<evidence type="ECO:0000256" key="6">
    <source>
        <dbReference type="ARBA" id="ARBA00022989"/>
    </source>
</evidence>
<dbReference type="EC" id="2.4.1.-" evidence="9"/>
<dbReference type="AlphaFoldDB" id="A0AAD9KAK0"/>
<dbReference type="InterPro" id="IPR008428">
    <property type="entry name" value="Chond_GalNAc"/>
</dbReference>
<dbReference type="PANTHER" id="PTHR12369">
    <property type="entry name" value="CHONDROITIN SYNTHASE"/>
    <property type="match status" value="1"/>
</dbReference>
<keyword evidence="12" id="KW-1185">Reference proteome</keyword>
<dbReference type="Gene3D" id="3.90.550.50">
    <property type="match status" value="1"/>
</dbReference>
<evidence type="ECO:0000256" key="1">
    <source>
        <dbReference type="ARBA" id="ARBA00004447"/>
    </source>
</evidence>
<keyword evidence="4" id="KW-0812">Transmembrane</keyword>
<dbReference type="PANTHER" id="PTHR12369:SF13">
    <property type="entry name" value="HEXOSYLTRANSFERASE"/>
    <property type="match status" value="1"/>
</dbReference>
<evidence type="ECO:0000256" key="9">
    <source>
        <dbReference type="RuleBase" id="RU364016"/>
    </source>
</evidence>
<comment type="subcellular location">
    <subcellularLocation>
        <location evidence="1 9">Golgi apparatus</location>
        <location evidence="1 9">Golgi stack membrane</location>
        <topology evidence="1 9">Single-pass type II membrane protein</topology>
    </subcellularLocation>
</comment>
<protein>
    <recommendedName>
        <fullName evidence="9">Hexosyltransferase</fullName>
        <ecNumber evidence="9">2.4.1.-</ecNumber>
    </recommendedName>
</protein>
<dbReference type="Proteomes" id="UP001209878">
    <property type="component" value="Unassembled WGS sequence"/>
</dbReference>
<proteinExistence type="inferred from homology"/>
<evidence type="ECO:0000256" key="7">
    <source>
        <dbReference type="ARBA" id="ARBA00023034"/>
    </source>
</evidence>
<accession>A0AAD9KAK0</accession>
<evidence type="ECO:0000256" key="10">
    <source>
        <dbReference type="SAM" id="MobiDB-lite"/>
    </source>
</evidence>
<feature type="region of interest" description="Disordered" evidence="10">
    <location>
        <begin position="772"/>
        <end position="805"/>
    </location>
</feature>
<keyword evidence="5 9" id="KW-0735">Signal-anchor</keyword>
<evidence type="ECO:0000256" key="5">
    <source>
        <dbReference type="ARBA" id="ARBA00022968"/>
    </source>
</evidence>
<evidence type="ECO:0000256" key="4">
    <source>
        <dbReference type="ARBA" id="ARBA00022692"/>
    </source>
</evidence>
<dbReference type="GO" id="GO:0047238">
    <property type="term" value="F:glucuronosyl-N-acetylgalactosaminyl-proteoglycan 4-beta-N-acetylgalactosaminyltransferase activity"/>
    <property type="evidence" value="ECO:0007669"/>
    <property type="project" value="TreeGrafter"/>
</dbReference>
<keyword evidence="7 9" id="KW-0333">Golgi apparatus</keyword>
<dbReference type="InterPro" id="IPR051227">
    <property type="entry name" value="CS_glycosyltransferase"/>
</dbReference>
<organism evidence="11 12">
    <name type="scientific">Ridgeia piscesae</name>
    <name type="common">Tubeworm</name>
    <dbReference type="NCBI Taxonomy" id="27915"/>
    <lineage>
        <taxon>Eukaryota</taxon>
        <taxon>Metazoa</taxon>
        <taxon>Spiralia</taxon>
        <taxon>Lophotrochozoa</taxon>
        <taxon>Annelida</taxon>
        <taxon>Polychaeta</taxon>
        <taxon>Sedentaria</taxon>
        <taxon>Canalipalpata</taxon>
        <taxon>Sabellida</taxon>
        <taxon>Siboglinidae</taxon>
        <taxon>Ridgeia</taxon>
    </lineage>
</organism>
<sequence>MSKKMLLLTVKQCAPIFIGLWLGIAVSLMAAPFIDDSCVPTDGDAIHTKQGSDDSFLTAQFGGPFRKTNSVGAASDPISSFDYGRSDEYEPRLKKADANIMIKTTPTSPSAERKRKLLRPRYASTELQVREKLFVGVLSTPKTIATLGLALNRTLAHTVPKLVFFLPQENAHVPPSMPVVLLPDASAKQIPFQMFDIIGGHYLKNYDWFYIMPDSTYVRGRKLHEMVKHTSMNQDVYIGNRTKTKGEERFCSFESGLLLSHNVMRDVINDLKWCRQNVNFVSLSEVIGVCVLHATSKECTNTLGSHHFGHYAKPKFDFEHDAGRLRDLEPAFSHTLSVSGVHDEKTVYKLHRYFCELELSETKRALEEKKSYIVKLFPQVPTEKLTFPVGVDPPVKLKTRFDMIRWDYFTLSHIYIDSDASNMQELTGIHKKDIDEIMTVAMERINRKYNTHYTLQHLINGYRRFDPVRGMAYMLDLELKSPKGKQVQKRVHLMRPLSQVEIVPMPYVTESSRVNLILPVTLSERDLVVSFLDSYAKTCLDAGDNTHLFVVFVYNVTTYHSDMDVFSVLKSMIAFYETKYQNGAHIAWTTVYARKPNQYTVMDAIARKFVAESLFLLCTVGMELSTEFLNRVRMNTIAGWQVFFPIAFWQYKPNLIYEEKPYPTMIEINKMVGHFDNTRYEHASFYNSDYQHARHLLASPASKLNSSDDLFDMFLKYHQVHVFRAVEPALKIRYRERTCNPMLNEDAYQRCVVGRAAGLASKSQLAMLIFEQQQKADQAHGNGPKQQNEPNSEQVKPNVVKKKKK</sequence>
<keyword evidence="8" id="KW-0472">Membrane</keyword>
<evidence type="ECO:0000256" key="3">
    <source>
        <dbReference type="ARBA" id="ARBA00022679"/>
    </source>
</evidence>
<comment type="similarity">
    <text evidence="2 9">Belongs to the chondroitin N-acetylgalactosaminyltransferase family.</text>
</comment>
<gene>
    <name evidence="11" type="ORF">NP493_1265g00028</name>
</gene>
<evidence type="ECO:0000256" key="8">
    <source>
        <dbReference type="ARBA" id="ARBA00023136"/>
    </source>
</evidence>
<comment type="caution">
    <text evidence="11">The sequence shown here is derived from an EMBL/GenBank/DDBJ whole genome shotgun (WGS) entry which is preliminary data.</text>
</comment>
<evidence type="ECO:0000256" key="2">
    <source>
        <dbReference type="ARBA" id="ARBA00009239"/>
    </source>
</evidence>
<keyword evidence="6" id="KW-1133">Transmembrane helix</keyword>
<evidence type="ECO:0000313" key="12">
    <source>
        <dbReference type="Proteomes" id="UP001209878"/>
    </source>
</evidence>
<evidence type="ECO:0000313" key="11">
    <source>
        <dbReference type="EMBL" id="KAK2167729.1"/>
    </source>
</evidence>
<feature type="compositionally biased region" description="Polar residues" evidence="10">
    <location>
        <begin position="784"/>
        <end position="794"/>
    </location>
</feature>